<evidence type="ECO:0000256" key="2">
    <source>
        <dbReference type="ARBA" id="ARBA00023125"/>
    </source>
</evidence>
<reference evidence="5 6" key="1">
    <citation type="submission" date="2021-10" db="EMBL/GenBank/DDBJ databases">
        <title>Anaerobic single-cell dispensing facilitates the cultivation of human gut bacteria.</title>
        <authorList>
            <person name="Afrizal A."/>
        </authorList>
    </citation>
    <scope>NUCLEOTIDE SEQUENCE [LARGE SCALE GENOMIC DNA]</scope>
    <source>
        <strain evidence="5 6">CLA-AA-H224</strain>
    </source>
</reference>
<dbReference type="PROSITE" id="PS50043">
    <property type="entry name" value="HTH_LUXR_2"/>
    <property type="match status" value="1"/>
</dbReference>
<dbReference type="GO" id="GO:0006355">
    <property type="term" value="P:regulation of DNA-templated transcription"/>
    <property type="evidence" value="ECO:0007669"/>
    <property type="project" value="InterPro"/>
</dbReference>
<proteinExistence type="predicted"/>
<dbReference type="Proteomes" id="UP001198200">
    <property type="component" value="Unassembled WGS sequence"/>
</dbReference>
<dbReference type="SMART" id="SM00421">
    <property type="entry name" value="HTH_LUXR"/>
    <property type="match status" value="1"/>
</dbReference>
<name>A0AAE3E4D5_9FIRM</name>
<dbReference type="CDD" id="cd06170">
    <property type="entry name" value="LuxR_C_like"/>
    <property type="match status" value="1"/>
</dbReference>
<evidence type="ECO:0000259" key="4">
    <source>
        <dbReference type="PROSITE" id="PS50043"/>
    </source>
</evidence>
<dbReference type="SUPFAM" id="SSF46894">
    <property type="entry name" value="C-terminal effector domain of the bipartite response regulators"/>
    <property type="match status" value="1"/>
</dbReference>
<evidence type="ECO:0000313" key="5">
    <source>
        <dbReference type="EMBL" id="MCC2221458.1"/>
    </source>
</evidence>
<evidence type="ECO:0000313" key="6">
    <source>
        <dbReference type="Proteomes" id="UP001198200"/>
    </source>
</evidence>
<dbReference type="Pfam" id="PF00196">
    <property type="entry name" value="GerE"/>
    <property type="match status" value="1"/>
</dbReference>
<dbReference type="InterPro" id="IPR000792">
    <property type="entry name" value="Tscrpt_reg_LuxR_C"/>
</dbReference>
<dbReference type="GO" id="GO:0003677">
    <property type="term" value="F:DNA binding"/>
    <property type="evidence" value="ECO:0007669"/>
    <property type="project" value="UniProtKB-KW"/>
</dbReference>
<dbReference type="Gene3D" id="1.10.10.10">
    <property type="entry name" value="Winged helix-like DNA-binding domain superfamily/Winged helix DNA-binding domain"/>
    <property type="match status" value="1"/>
</dbReference>
<dbReference type="InterPro" id="IPR016032">
    <property type="entry name" value="Sig_transdc_resp-reg_C-effctor"/>
</dbReference>
<accession>A0AAE3E4D5</accession>
<organism evidence="5 6">
    <name type="scientific">Anthropogastromicrobium aceti</name>
    <dbReference type="NCBI Taxonomy" id="2981768"/>
    <lineage>
        <taxon>Bacteria</taxon>
        <taxon>Bacillati</taxon>
        <taxon>Bacillota</taxon>
        <taxon>Clostridia</taxon>
        <taxon>Lachnospirales</taxon>
        <taxon>Lachnospiraceae</taxon>
        <taxon>Anthropogastromicrobium</taxon>
    </lineage>
</organism>
<sequence length="72" mass="8072">MKIHNPVSTLQVTDALTPYEFSIAMLASKGRSNKEIAKSLGISLNTVKSYLENIFSKLHISSRSELDMFVNR</sequence>
<dbReference type="EMBL" id="JAJEQN010000015">
    <property type="protein sequence ID" value="MCC2221458.1"/>
    <property type="molecule type" value="Genomic_DNA"/>
</dbReference>
<protein>
    <submittedName>
        <fullName evidence="5">Helix-turn-helix transcriptional regulator</fullName>
    </submittedName>
</protein>
<dbReference type="PRINTS" id="PR00038">
    <property type="entry name" value="HTHLUXR"/>
</dbReference>
<dbReference type="InterPro" id="IPR036388">
    <property type="entry name" value="WH-like_DNA-bd_sf"/>
</dbReference>
<keyword evidence="2" id="KW-0238">DNA-binding</keyword>
<dbReference type="PANTHER" id="PTHR44688:SF16">
    <property type="entry name" value="DNA-BINDING TRANSCRIPTIONAL ACTIVATOR DEVR_DOSR"/>
    <property type="match status" value="1"/>
</dbReference>
<feature type="domain" description="HTH luxR-type" evidence="4">
    <location>
        <begin position="9"/>
        <end position="72"/>
    </location>
</feature>
<dbReference type="AlphaFoldDB" id="A0AAE3E4D5"/>
<dbReference type="PROSITE" id="PS00622">
    <property type="entry name" value="HTH_LUXR_1"/>
    <property type="match status" value="1"/>
</dbReference>
<keyword evidence="6" id="KW-1185">Reference proteome</keyword>
<dbReference type="PANTHER" id="PTHR44688">
    <property type="entry name" value="DNA-BINDING TRANSCRIPTIONAL ACTIVATOR DEVR_DOSR"/>
    <property type="match status" value="1"/>
</dbReference>
<keyword evidence="1" id="KW-0805">Transcription regulation</keyword>
<keyword evidence="3" id="KW-0804">Transcription</keyword>
<evidence type="ECO:0000256" key="3">
    <source>
        <dbReference type="ARBA" id="ARBA00023163"/>
    </source>
</evidence>
<comment type="caution">
    <text evidence="5">The sequence shown here is derived from an EMBL/GenBank/DDBJ whole genome shotgun (WGS) entry which is preliminary data.</text>
</comment>
<evidence type="ECO:0000256" key="1">
    <source>
        <dbReference type="ARBA" id="ARBA00023015"/>
    </source>
</evidence>
<gene>
    <name evidence="5" type="ORF">LKD48_07380</name>
</gene>